<dbReference type="InterPro" id="IPR035965">
    <property type="entry name" value="PAS-like_dom_sf"/>
</dbReference>
<dbReference type="InterPro" id="IPR036457">
    <property type="entry name" value="PPM-type-like_dom_sf"/>
</dbReference>
<dbReference type="SMART" id="SM00065">
    <property type="entry name" value="GAF"/>
    <property type="match status" value="1"/>
</dbReference>
<name>A0A3A9ZPB0_9ACTN</name>
<dbReference type="SUPFAM" id="SSF55785">
    <property type="entry name" value="PYP-like sensor domain (PAS domain)"/>
    <property type="match status" value="1"/>
</dbReference>
<dbReference type="FunFam" id="3.30.450.40:FF:000035">
    <property type="entry name" value="PAS sensor protein"/>
    <property type="match status" value="1"/>
</dbReference>
<dbReference type="PANTHER" id="PTHR43156:SF2">
    <property type="entry name" value="STAGE II SPORULATION PROTEIN E"/>
    <property type="match status" value="1"/>
</dbReference>
<evidence type="ECO:0000256" key="1">
    <source>
        <dbReference type="ARBA" id="ARBA00022801"/>
    </source>
</evidence>
<dbReference type="OrthoDB" id="9786919at2"/>
<feature type="non-terminal residue" evidence="3">
    <location>
        <position position="347"/>
    </location>
</feature>
<dbReference type="Pfam" id="PF01590">
    <property type="entry name" value="GAF"/>
    <property type="match status" value="1"/>
</dbReference>
<keyword evidence="4" id="KW-1185">Reference proteome</keyword>
<dbReference type="PANTHER" id="PTHR43156">
    <property type="entry name" value="STAGE II SPORULATION PROTEIN E-RELATED"/>
    <property type="match status" value="1"/>
</dbReference>
<dbReference type="Proteomes" id="UP000270343">
    <property type="component" value="Unassembled WGS sequence"/>
</dbReference>
<organism evidence="3 4">
    <name type="scientific">Streptomyces klenkii</name>
    <dbReference type="NCBI Taxonomy" id="1420899"/>
    <lineage>
        <taxon>Bacteria</taxon>
        <taxon>Bacillati</taxon>
        <taxon>Actinomycetota</taxon>
        <taxon>Actinomycetes</taxon>
        <taxon>Kitasatosporales</taxon>
        <taxon>Streptomycetaceae</taxon>
        <taxon>Streptomyces</taxon>
    </lineage>
</organism>
<evidence type="ECO:0000313" key="3">
    <source>
        <dbReference type="EMBL" id="RKN50100.1"/>
    </source>
</evidence>
<comment type="caution">
    <text evidence="3">The sequence shown here is derived from an EMBL/GenBank/DDBJ whole genome shotgun (WGS) entry which is preliminary data.</text>
</comment>
<dbReference type="AlphaFoldDB" id="A0A3A9ZPB0"/>
<sequence>RMYQHHDAVLHAVREGVLIVGEDGRLLLGNDEARRLLGLPEDAEGRRVTDLGLDPRLVELLVSGRAASDEVRLAGERLVAVNVRSTAPYGGPAGSAVTLRDSTELRALAGRAEAARERLRLLYDAGVKVGTTLDVARTAEELAEVAVPRFADIVTVELLEPVLRGGDAEDRTTEMRRTAARGFTPDTPLYPVGEKIVYVSATPQARSITSGEALLEADMRTAKGWRAQDPERAARILEYGVHSLISVPLRARGVVLGLADFWRRETPEPFGPEDVSFAGELAARAAVAIDNARRYTRERATAVTLQRSLLPQALAGQSALQVAHRYLPAQAGVGGDWFDVIPLPGAR</sequence>
<feature type="non-terminal residue" evidence="3">
    <location>
        <position position="1"/>
    </location>
</feature>
<dbReference type="RefSeq" id="WP_120760553.1">
    <property type="nucleotide sequence ID" value="NZ_RBAM01000200.1"/>
</dbReference>
<dbReference type="Gene3D" id="3.60.40.10">
    <property type="entry name" value="PPM-type phosphatase domain"/>
    <property type="match status" value="1"/>
</dbReference>
<dbReference type="SUPFAM" id="SSF55781">
    <property type="entry name" value="GAF domain-like"/>
    <property type="match status" value="1"/>
</dbReference>
<dbReference type="EMBL" id="RBAM01000200">
    <property type="protein sequence ID" value="RKN50100.1"/>
    <property type="molecule type" value="Genomic_DNA"/>
</dbReference>
<dbReference type="InterPro" id="IPR003018">
    <property type="entry name" value="GAF"/>
</dbReference>
<reference evidence="3 4" key="1">
    <citation type="journal article" date="2015" name="Antonie Van Leeuwenhoek">
        <title>Streptomyces klenkii sp. nov., isolated from deep marine sediment.</title>
        <authorList>
            <person name="Veyisoglu A."/>
            <person name="Sahin N."/>
        </authorList>
    </citation>
    <scope>NUCLEOTIDE SEQUENCE [LARGE SCALE GENOMIC DNA]</scope>
    <source>
        <strain evidence="3 4">KCTC 29202</strain>
    </source>
</reference>
<evidence type="ECO:0000259" key="2">
    <source>
        <dbReference type="SMART" id="SM00065"/>
    </source>
</evidence>
<dbReference type="Gene3D" id="3.30.450.40">
    <property type="match status" value="1"/>
</dbReference>
<dbReference type="InterPro" id="IPR029016">
    <property type="entry name" value="GAF-like_dom_sf"/>
</dbReference>
<gene>
    <name evidence="3" type="ORF">D7231_35765</name>
</gene>
<keyword evidence="1" id="KW-0378">Hydrolase</keyword>
<evidence type="ECO:0000313" key="4">
    <source>
        <dbReference type="Proteomes" id="UP000270343"/>
    </source>
</evidence>
<feature type="domain" description="GAF" evidence="2">
    <location>
        <begin position="130"/>
        <end position="299"/>
    </location>
</feature>
<dbReference type="GO" id="GO:0016791">
    <property type="term" value="F:phosphatase activity"/>
    <property type="evidence" value="ECO:0007669"/>
    <property type="project" value="TreeGrafter"/>
</dbReference>
<dbReference type="Gene3D" id="3.30.450.20">
    <property type="entry name" value="PAS domain"/>
    <property type="match status" value="1"/>
</dbReference>
<dbReference type="InterPro" id="IPR052016">
    <property type="entry name" value="Bact_Sigma-Reg"/>
</dbReference>
<protein>
    <submittedName>
        <fullName evidence="3">GAF domain-containing protein</fullName>
    </submittedName>
</protein>
<proteinExistence type="predicted"/>
<accession>A0A3A9ZPB0</accession>